<dbReference type="GO" id="GO:0004674">
    <property type="term" value="F:protein serine/threonine kinase activity"/>
    <property type="evidence" value="ECO:0007669"/>
    <property type="project" value="TreeGrafter"/>
</dbReference>
<dbReference type="EMBL" id="BLAD01000091">
    <property type="protein sequence ID" value="GES04982.1"/>
    <property type="molecule type" value="Genomic_DNA"/>
</dbReference>
<feature type="domain" description="Protein kinase" evidence="7">
    <location>
        <begin position="24"/>
        <end position="282"/>
    </location>
</feature>
<sequence>MHIDVNSAISAPLSDGDPARIGPYQLVGRLGTGGMGTVYLGLDGERQVAVKVVKRQYAVDEEFGLRFKTEVEHAQRVASFCTALVLDQGTTEDGRPYMVTEFIQGTPLDRQIATSGALDSGSLHGVAFGVAAALTAIHAAGLVHRDLKPANVILSMSGPRVIDFGIARAVDATHGHTETGEVVGSPGWWAPEQLQGRLVTPAVDIFTWGCLVAFAGNARHPFGEGDPMVLAHRVLESEPDLDGLPAPLDHLVRRALHKEPRHRPSAQELLLALVGGREDPSTEVLAWDPASTASLTWDPPEDLRPPAPTRKHRKWPYAVLAGLLVLGAGLYLGFRDSTPADPTGSNARPNDIGRRLVIRDIHLIVQPPRCRPAPDGTACSVTWLLINMGGATTQLTPYPRLTDNQGNTHTTTTPPPPDQLAPGDHLTLTAEYTLPEGNTPTSLTGSLVSGGPETEVRL</sequence>
<dbReference type="InterPro" id="IPR000719">
    <property type="entry name" value="Prot_kinase_dom"/>
</dbReference>
<accession>A0A5M3WAE2</accession>
<evidence type="ECO:0000256" key="5">
    <source>
        <dbReference type="PROSITE-ProRule" id="PRU10141"/>
    </source>
</evidence>
<dbReference type="PROSITE" id="PS50011">
    <property type="entry name" value="PROTEIN_KINASE_DOM"/>
    <property type="match status" value="1"/>
</dbReference>
<name>A0A5M3WAE2_9ACTN</name>
<dbReference type="RefSeq" id="WP_308805705.1">
    <property type="nucleotide sequence ID" value="NZ_BAAABN010000008.1"/>
</dbReference>
<dbReference type="PROSITE" id="PS00107">
    <property type="entry name" value="PROTEIN_KINASE_ATP"/>
    <property type="match status" value="1"/>
</dbReference>
<dbReference type="Gene3D" id="1.10.510.10">
    <property type="entry name" value="Transferase(Phosphotransferase) domain 1"/>
    <property type="match status" value="1"/>
</dbReference>
<keyword evidence="4 5" id="KW-0067">ATP-binding</keyword>
<keyword evidence="3" id="KW-0418">Kinase</keyword>
<dbReference type="InterPro" id="IPR008271">
    <property type="entry name" value="Ser/Thr_kinase_AS"/>
</dbReference>
<feature type="region of interest" description="Disordered" evidence="6">
    <location>
        <begin position="395"/>
        <end position="458"/>
    </location>
</feature>
<dbReference type="AlphaFoldDB" id="A0A5M3WAE2"/>
<evidence type="ECO:0000313" key="8">
    <source>
        <dbReference type="EMBL" id="GES04982.1"/>
    </source>
</evidence>
<evidence type="ECO:0000256" key="1">
    <source>
        <dbReference type="ARBA" id="ARBA00022679"/>
    </source>
</evidence>
<comment type="caution">
    <text evidence="8">The sequence shown here is derived from an EMBL/GenBank/DDBJ whole genome shotgun (WGS) entry which is preliminary data.</text>
</comment>
<evidence type="ECO:0000313" key="9">
    <source>
        <dbReference type="Proteomes" id="UP000334990"/>
    </source>
</evidence>
<evidence type="ECO:0000256" key="3">
    <source>
        <dbReference type="ARBA" id="ARBA00022777"/>
    </source>
</evidence>
<organism evidence="8 9">
    <name type="scientific">Acrocarpospora corrugata</name>
    <dbReference type="NCBI Taxonomy" id="35763"/>
    <lineage>
        <taxon>Bacteria</taxon>
        <taxon>Bacillati</taxon>
        <taxon>Actinomycetota</taxon>
        <taxon>Actinomycetes</taxon>
        <taxon>Streptosporangiales</taxon>
        <taxon>Streptosporangiaceae</taxon>
        <taxon>Acrocarpospora</taxon>
    </lineage>
</organism>
<gene>
    <name evidence="8" type="ORF">Acor_70500</name>
</gene>
<feature type="compositionally biased region" description="Polar residues" evidence="6">
    <location>
        <begin position="436"/>
        <end position="447"/>
    </location>
</feature>
<proteinExistence type="predicted"/>
<dbReference type="InterPro" id="IPR017441">
    <property type="entry name" value="Protein_kinase_ATP_BS"/>
</dbReference>
<keyword evidence="1" id="KW-0808">Transferase</keyword>
<dbReference type="SUPFAM" id="SSF56112">
    <property type="entry name" value="Protein kinase-like (PK-like)"/>
    <property type="match status" value="1"/>
</dbReference>
<dbReference type="SMART" id="SM00220">
    <property type="entry name" value="S_TKc"/>
    <property type="match status" value="1"/>
</dbReference>
<reference evidence="8 9" key="1">
    <citation type="submission" date="2019-10" db="EMBL/GenBank/DDBJ databases">
        <title>Whole genome shotgun sequence of Acrocarpospora corrugata NBRC 13972.</title>
        <authorList>
            <person name="Ichikawa N."/>
            <person name="Kimura A."/>
            <person name="Kitahashi Y."/>
            <person name="Komaki H."/>
            <person name="Oguchi A."/>
        </authorList>
    </citation>
    <scope>NUCLEOTIDE SEQUENCE [LARGE SCALE GENOMIC DNA]</scope>
    <source>
        <strain evidence="8 9">NBRC 13972</strain>
    </source>
</reference>
<dbReference type="InterPro" id="IPR011009">
    <property type="entry name" value="Kinase-like_dom_sf"/>
</dbReference>
<dbReference type="GO" id="GO:0005524">
    <property type="term" value="F:ATP binding"/>
    <property type="evidence" value="ECO:0007669"/>
    <property type="project" value="UniProtKB-UniRule"/>
</dbReference>
<dbReference type="Gene3D" id="3.30.200.20">
    <property type="entry name" value="Phosphorylase Kinase, domain 1"/>
    <property type="match status" value="1"/>
</dbReference>
<evidence type="ECO:0000256" key="2">
    <source>
        <dbReference type="ARBA" id="ARBA00022741"/>
    </source>
</evidence>
<dbReference type="PANTHER" id="PTHR43289">
    <property type="entry name" value="MITOGEN-ACTIVATED PROTEIN KINASE KINASE KINASE 20-RELATED"/>
    <property type="match status" value="1"/>
</dbReference>
<dbReference type="PROSITE" id="PS00108">
    <property type="entry name" value="PROTEIN_KINASE_ST"/>
    <property type="match status" value="1"/>
</dbReference>
<evidence type="ECO:0000256" key="4">
    <source>
        <dbReference type="ARBA" id="ARBA00022840"/>
    </source>
</evidence>
<dbReference type="Proteomes" id="UP000334990">
    <property type="component" value="Unassembled WGS sequence"/>
</dbReference>
<keyword evidence="9" id="KW-1185">Reference proteome</keyword>
<dbReference type="PANTHER" id="PTHR43289:SF34">
    <property type="entry name" value="SERINE_THREONINE-PROTEIN KINASE YBDM-RELATED"/>
    <property type="match status" value="1"/>
</dbReference>
<dbReference type="Pfam" id="PF00069">
    <property type="entry name" value="Pkinase"/>
    <property type="match status" value="1"/>
</dbReference>
<feature type="binding site" evidence="5">
    <location>
        <position position="51"/>
    </location>
    <ligand>
        <name>ATP</name>
        <dbReference type="ChEBI" id="CHEBI:30616"/>
    </ligand>
</feature>
<evidence type="ECO:0000259" key="7">
    <source>
        <dbReference type="PROSITE" id="PS50011"/>
    </source>
</evidence>
<keyword evidence="2 5" id="KW-0547">Nucleotide-binding</keyword>
<evidence type="ECO:0000256" key="6">
    <source>
        <dbReference type="SAM" id="MobiDB-lite"/>
    </source>
</evidence>
<feature type="compositionally biased region" description="Polar residues" evidence="6">
    <location>
        <begin position="395"/>
        <end position="409"/>
    </location>
</feature>
<dbReference type="CDD" id="cd14014">
    <property type="entry name" value="STKc_PknB_like"/>
    <property type="match status" value="1"/>
</dbReference>
<protein>
    <recommendedName>
        <fullName evidence="7">Protein kinase domain-containing protein</fullName>
    </recommendedName>
</protein>